<keyword evidence="2" id="KW-0378">Hydrolase</keyword>
<dbReference type="Gene3D" id="3.20.20.80">
    <property type="entry name" value="Glycosidases"/>
    <property type="match status" value="1"/>
</dbReference>
<accession>A0ABY6ATE0</accession>
<dbReference type="RefSeq" id="WP_261755775.1">
    <property type="nucleotide sequence ID" value="NZ_CP104562.2"/>
</dbReference>
<keyword evidence="3" id="KW-1185">Reference proteome</keyword>
<dbReference type="PROSITE" id="PS51910">
    <property type="entry name" value="GH18_2"/>
    <property type="match status" value="1"/>
</dbReference>
<reference evidence="2" key="1">
    <citation type="submission" date="2022-10" db="EMBL/GenBank/DDBJ databases">
        <title>Characterization and whole genome sequencing of a new Roseateles species, isolated from fresh water.</title>
        <authorList>
            <person name="Guliayeva D.Y."/>
            <person name="Akhremchuk A.E."/>
            <person name="Sikolenko M.A."/>
            <person name="Valentovich L.N."/>
            <person name="Sidarenka A.V."/>
        </authorList>
    </citation>
    <scope>NUCLEOTIDE SEQUENCE</scope>
    <source>
        <strain evidence="2">BIM B-1768</strain>
    </source>
</reference>
<dbReference type="InterPro" id="IPR017853">
    <property type="entry name" value="GH"/>
</dbReference>
<dbReference type="Proteomes" id="UP001064933">
    <property type="component" value="Chromosome"/>
</dbReference>
<organism evidence="2 3">
    <name type="scientific">Roseateles amylovorans</name>
    <dbReference type="NCBI Taxonomy" id="2978473"/>
    <lineage>
        <taxon>Bacteria</taxon>
        <taxon>Pseudomonadati</taxon>
        <taxon>Pseudomonadota</taxon>
        <taxon>Betaproteobacteria</taxon>
        <taxon>Burkholderiales</taxon>
        <taxon>Sphaerotilaceae</taxon>
        <taxon>Roseateles</taxon>
    </lineage>
</organism>
<dbReference type="GO" id="GO:0016787">
    <property type="term" value="F:hydrolase activity"/>
    <property type="evidence" value="ECO:0007669"/>
    <property type="project" value="UniProtKB-KW"/>
</dbReference>
<feature type="domain" description="GH18" evidence="1">
    <location>
        <begin position="4"/>
        <end position="266"/>
    </location>
</feature>
<dbReference type="SUPFAM" id="SSF51445">
    <property type="entry name" value="(Trans)glycosidases"/>
    <property type="match status" value="1"/>
</dbReference>
<evidence type="ECO:0000313" key="3">
    <source>
        <dbReference type="Proteomes" id="UP001064933"/>
    </source>
</evidence>
<dbReference type="EMBL" id="CP104562">
    <property type="protein sequence ID" value="UXH76045.1"/>
    <property type="molecule type" value="Genomic_DNA"/>
</dbReference>
<proteinExistence type="predicted"/>
<sequence>MADQTYTAFWLGYEPSGPGEGPTLPQTPPYIDVLVLAFANLFPGNTTCQEFLQKANSGDSIRAGIAALRQSSPTLKIMLSIIGTPSPAVGWNTGITDPDAFGAWCADLAERWDLDGFDIDNEDLDSFPGDAFCKTVQGMRKAMPQALLTMDTYLFDRDSAVIKTLAPCLDGINTMSYFSHLDQMKTLVEQYSTVIPASKISIGVKSDKVGSITQGTSLADTAALSAWSPPAGTKRGMMLWNLSQDLQRVTGEPDGAWTRTIHANLP</sequence>
<name>A0ABY6ATE0_9BURK</name>
<gene>
    <name evidence="2" type="ORF">N4261_13260</name>
</gene>
<protein>
    <submittedName>
        <fullName evidence="2">Glycosyl hydrolase family 18 protein</fullName>
    </submittedName>
</protein>
<dbReference type="Pfam" id="PF00704">
    <property type="entry name" value="Glyco_hydro_18"/>
    <property type="match status" value="1"/>
</dbReference>
<evidence type="ECO:0000259" key="1">
    <source>
        <dbReference type="PROSITE" id="PS51910"/>
    </source>
</evidence>
<evidence type="ECO:0000313" key="2">
    <source>
        <dbReference type="EMBL" id="UXH76045.1"/>
    </source>
</evidence>
<dbReference type="InterPro" id="IPR001223">
    <property type="entry name" value="Glyco_hydro18_cat"/>
</dbReference>